<feature type="signal peptide" evidence="1">
    <location>
        <begin position="1"/>
        <end position="24"/>
    </location>
</feature>
<comment type="caution">
    <text evidence="2">The sequence shown here is derived from an EMBL/GenBank/DDBJ whole genome shotgun (WGS) entry which is preliminary data.</text>
</comment>
<keyword evidence="1" id="KW-0732">Signal</keyword>
<dbReference type="OrthoDB" id="1956861at2"/>
<dbReference type="EMBL" id="QTJW01000015">
    <property type="protein sequence ID" value="RGD68629.1"/>
    <property type="molecule type" value="Genomic_DNA"/>
</dbReference>
<sequence length="157" mass="17965">MKKKLIILCTAAAFTMLAAFPALAAETRAEYKEEVTPIRSELKELEGVMKPLRDENKSISAKYKAIRLQKKESGTLSVDHEAWKKARELRKRITEIRKDMGEETVKSMKEKAKAAAKAKNFDSALEEMDHALKLKKLRFESVKDINDIWKEIDELIG</sequence>
<dbReference type="Proteomes" id="UP000261023">
    <property type="component" value="Unassembled WGS sequence"/>
</dbReference>
<reference evidence="2 3" key="1">
    <citation type="submission" date="2018-08" db="EMBL/GenBank/DDBJ databases">
        <title>A genome reference for cultivated species of the human gut microbiota.</title>
        <authorList>
            <person name="Zou Y."/>
            <person name="Xue W."/>
            <person name="Luo G."/>
        </authorList>
    </citation>
    <scope>NUCLEOTIDE SEQUENCE [LARGE SCALE GENOMIC DNA]</scope>
    <source>
        <strain evidence="2 3">AF19-13AC</strain>
    </source>
</reference>
<accession>A0A3E3DI31</accession>
<evidence type="ECO:0000313" key="3">
    <source>
        <dbReference type="Proteomes" id="UP000261023"/>
    </source>
</evidence>
<organism evidence="2 3">
    <name type="scientific">Hungatella hathewayi</name>
    <dbReference type="NCBI Taxonomy" id="154046"/>
    <lineage>
        <taxon>Bacteria</taxon>
        <taxon>Bacillati</taxon>
        <taxon>Bacillota</taxon>
        <taxon>Clostridia</taxon>
        <taxon>Lachnospirales</taxon>
        <taxon>Lachnospiraceae</taxon>
        <taxon>Hungatella</taxon>
    </lineage>
</organism>
<feature type="chain" id="PRO_5017553629" evidence="1">
    <location>
        <begin position="25"/>
        <end position="157"/>
    </location>
</feature>
<dbReference type="AlphaFoldDB" id="A0A3E3DI31"/>
<gene>
    <name evidence="2" type="ORF">DWX31_21100</name>
</gene>
<dbReference type="RefSeq" id="WP_025530767.1">
    <property type="nucleotide sequence ID" value="NZ_QTJW01000015.1"/>
</dbReference>
<evidence type="ECO:0000313" key="2">
    <source>
        <dbReference type="EMBL" id="RGD68629.1"/>
    </source>
</evidence>
<evidence type="ECO:0000256" key="1">
    <source>
        <dbReference type="SAM" id="SignalP"/>
    </source>
</evidence>
<proteinExistence type="predicted"/>
<name>A0A3E3DI31_9FIRM</name>
<protein>
    <submittedName>
        <fullName evidence="2">Uncharacterized protein</fullName>
    </submittedName>
</protein>